<evidence type="ECO:0000256" key="2">
    <source>
        <dbReference type="ARBA" id="ARBA00022448"/>
    </source>
</evidence>
<dbReference type="CDD" id="cd13138">
    <property type="entry name" value="MATE_yoeA_like"/>
    <property type="match status" value="1"/>
</dbReference>
<dbReference type="EMBL" id="FOFU01000007">
    <property type="protein sequence ID" value="SEQ61823.1"/>
    <property type="molecule type" value="Genomic_DNA"/>
</dbReference>
<dbReference type="InterPro" id="IPR050222">
    <property type="entry name" value="MATE_MdtK"/>
</dbReference>
<dbReference type="OrthoDB" id="9806302at2"/>
<comment type="subcellular location">
    <subcellularLocation>
        <location evidence="1">Cell membrane</location>
        <topology evidence="1">Multi-pass membrane protein</topology>
    </subcellularLocation>
</comment>
<evidence type="ECO:0000256" key="1">
    <source>
        <dbReference type="ARBA" id="ARBA00004651"/>
    </source>
</evidence>
<reference evidence="11 12" key="1">
    <citation type="submission" date="2016-10" db="EMBL/GenBank/DDBJ databases">
        <authorList>
            <person name="de Groot N.N."/>
        </authorList>
    </citation>
    <scope>NUCLEOTIDE SEQUENCE [LARGE SCALE GENOMIC DNA]</scope>
    <source>
        <strain evidence="11 12">B25</strain>
    </source>
</reference>
<feature type="transmembrane region" description="Helical" evidence="10">
    <location>
        <begin position="132"/>
        <end position="157"/>
    </location>
</feature>
<dbReference type="PIRSF" id="PIRSF006603">
    <property type="entry name" value="DinF"/>
    <property type="match status" value="1"/>
</dbReference>
<evidence type="ECO:0000256" key="6">
    <source>
        <dbReference type="ARBA" id="ARBA00022989"/>
    </source>
</evidence>
<proteinExistence type="predicted"/>
<keyword evidence="2" id="KW-0813">Transport</keyword>
<evidence type="ECO:0000313" key="11">
    <source>
        <dbReference type="EMBL" id="SEQ61823.1"/>
    </source>
</evidence>
<feature type="transmembrane region" description="Helical" evidence="10">
    <location>
        <begin position="273"/>
        <end position="295"/>
    </location>
</feature>
<evidence type="ECO:0000256" key="7">
    <source>
        <dbReference type="ARBA" id="ARBA00023065"/>
    </source>
</evidence>
<feature type="transmembrane region" description="Helical" evidence="10">
    <location>
        <begin position="382"/>
        <end position="399"/>
    </location>
</feature>
<feature type="transmembrane region" description="Helical" evidence="10">
    <location>
        <begin position="90"/>
        <end position="112"/>
    </location>
</feature>
<dbReference type="GO" id="GO:0042910">
    <property type="term" value="F:xenobiotic transmembrane transporter activity"/>
    <property type="evidence" value="ECO:0007669"/>
    <property type="project" value="InterPro"/>
</dbReference>
<dbReference type="Pfam" id="PF01554">
    <property type="entry name" value="MatE"/>
    <property type="match status" value="2"/>
</dbReference>
<evidence type="ECO:0000256" key="9">
    <source>
        <dbReference type="ARBA" id="ARBA00031636"/>
    </source>
</evidence>
<feature type="transmembrane region" description="Helical" evidence="10">
    <location>
        <begin position="315"/>
        <end position="338"/>
    </location>
</feature>
<feature type="transmembrane region" description="Helical" evidence="10">
    <location>
        <begin position="194"/>
        <end position="215"/>
    </location>
</feature>
<dbReference type="InterPro" id="IPR002528">
    <property type="entry name" value="MATE_fam"/>
</dbReference>
<keyword evidence="4" id="KW-1003">Cell membrane</keyword>
<dbReference type="GO" id="GO:0006811">
    <property type="term" value="P:monoatomic ion transport"/>
    <property type="evidence" value="ECO:0007669"/>
    <property type="project" value="UniProtKB-KW"/>
</dbReference>
<feature type="transmembrane region" description="Helical" evidence="10">
    <location>
        <begin position="56"/>
        <end position="78"/>
    </location>
</feature>
<organism evidence="11 12">
    <name type="scientific">Treponema bryantii</name>
    <dbReference type="NCBI Taxonomy" id="163"/>
    <lineage>
        <taxon>Bacteria</taxon>
        <taxon>Pseudomonadati</taxon>
        <taxon>Spirochaetota</taxon>
        <taxon>Spirochaetia</taxon>
        <taxon>Spirochaetales</taxon>
        <taxon>Treponemataceae</taxon>
        <taxon>Treponema</taxon>
    </lineage>
</organism>
<dbReference type="PANTHER" id="PTHR43298:SF2">
    <property type="entry name" value="FMN_FAD EXPORTER YEEO-RELATED"/>
    <property type="match status" value="1"/>
</dbReference>
<keyword evidence="3" id="KW-0050">Antiport</keyword>
<name>A0A1H9HHJ1_9SPIR</name>
<dbReference type="Proteomes" id="UP000182360">
    <property type="component" value="Unassembled WGS sequence"/>
</dbReference>
<keyword evidence="7" id="KW-0406">Ion transport</keyword>
<evidence type="ECO:0000256" key="3">
    <source>
        <dbReference type="ARBA" id="ARBA00022449"/>
    </source>
</evidence>
<accession>A0A1H9HHJ1</accession>
<protein>
    <recommendedName>
        <fullName evidence="9">Multidrug-efflux transporter</fullName>
    </recommendedName>
</protein>
<evidence type="ECO:0000256" key="5">
    <source>
        <dbReference type="ARBA" id="ARBA00022692"/>
    </source>
</evidence>
<feature type="transmembrane region" description="Helical" evidence="10">
    <location>
        <begin position="12"/>
        <end position="30"/>
    </location>
</feature>
<dbReference type="PANTHER" id="PTHR43298">
    <property type="entry name" value="MULTIDRUG RESISTANCE PROTEIN NORM-RELATED"/>
    <property type="match status" value="1"/>
</dbReference>
<feature type="transmembrane region" description="Helical" evidence="10">
    <location>
        <begin position="350"/>
        <end position="370"/>
    </location>
</feature>
<keyword evidence="6 10" id="KW-1133">Transmembrane helix</keyword>
<dbReference type="NCBIfam" id="TIGR00797">
    <property type="entry name" value="matE"/>
    <property type="match status" value="1"/>
</dbReference>
<evidence type="ECO:0000256" key="8">
    <source>
        <dbReference type="ARBA" id="ARBA00023136"/>
    </source>
</evidence>
<dbReference type="AlphaFoldDB" id="A0A1H9HHJ1"/>
<evidence type="ECO:0000256" key="10">
    <source>
        <dbReference type="SAM" id="Phobius"/>
    </source>
</evidence>
<dbReference type="GO" id="GO:0005886">
    <property type="term" value="C:plasma membrane"/>
    <property type="evidence" value="ECO:0007669"/>
    <property type="project" value="UniProtKB-SubCell"/>
</dbReference>
<keyword evidence="12" id="KW-1185">Reference proteome</keyword>
<dbReference type="InterPro" id="IPR048279">
    <property type="entry name" value="MdtK-like"/>
</dbReference>
<evidence type="ECO:0000313" key="12">
    <source>
        <dbReference type="Proteomes" id="UP000182360"/>
    </source>
</evidence>
<sequence length="443" mass="49550">MIDLTNNKILKSIVLFTIPIFIGEFLQQLYTLVDSIFVGRFIDTAALASIGAVQPIYGLITSIFLGVSIGFSILLAYQKGEGKSEEYSKTIYTLFIVTIVFYLILFFLKNIITDGIVSFMHLSPDISENGIIYLNILMQGMIFCFVQLSLGAILRAFGDTKTPLIMSISGSLINIVLDYIFVGRLKWGIKGAAYATLIAQLASLVLILPAVFYIYKIKFKHIISVKFSLSYLKRAVLYGIPLAIQYIFLSIGVILLVKIILPLGVTVMGAFTIIGRLEPFISMLFLNLSSGLTTFTAQNYGAEKYDRIKEGLKKVLLTVFVLSIIEGVGVIICSGYISGIFTTDINTKKIVIDYLVITSPFLFLYGIMVVYHGFLNGLGKTIVPLICTIISFLVVRIPLSYFFRDWFGYKGLMWTVVIGWFVGLVYTYISKVIIFKKKDFQNK</sequence>
<dbReference type="GO" id="GO:0015297">
    <property type="term" value="F:antiporter activity"/>
    <property type="evidence" value="ECO:0007669"/>
    <property type="project" value="UniProtKB-KW"/>
</dbReference>
<keyword evidence="5 10" id="KW-0812">Transmembrane</keyword>
<evidence type="ECO:0000256" key="4">
    <source>
        <dbReference type="ARBA" id="ARBA00022475"/>
    </source>
</evidence>
<feature type="transmembrane region" description="Helical" evidence="10">
    <location>
        <begin position="236"/>
        <end position="261"/>
    </location>
</feature>
<gene>
    <name evidence="11" type="ORF">SAMN04487977_1079</name>
</gene>
<keyword evidence="8 10" id="KW-0472">Membrane</keyword>
<dbReference type="RefSeq" id="WP_074644287.1">
    <property type="nucleotide sequence ID" value="NZ_FOFU01000007.1"/>
</dbReference>
<feature type="transmembrane region" description="Helical" evidence="10">
    <location>
        <begin position="411"/>
        <end position="429"/>
    </location>
</feature>
<feature type="transmembrane region" description="Helical" evidence="10">
    <location>
        <begin position="164"/>
        <end position="182"/>
    </location>
</feature>